<reference evidence="2" key="1">
    <citation type="submission" date="2023-06" db="EMBL/GenBank/DDBJ databases">
        <title>Genome-scale phylogeny and comparative genomics of the fungal order Sordariales.</title>
        <authorList>
            <consortium name="Lawrence Berkeley National Laboratory"/>
            <person name="Hensen N."/>
            <person name="Bonometti L."/>
            <person name="Westerberg I."/>
            <person name="Brannstrom I.O."/>
            <person name="Guillou S."/>
            <person name="Cros-Aarteil S."/>
            <person name="Calhoun S."/>
            <person name="Haridas S."/>
            <person name="Kuo A."/>
            <person name="Mondo S."/>
            <person name="Pangilinan J."/>
            <person name="Riley R."/>
            <person name="Labutti K."/>
            <person name="Andreopoulos B."/>
            <person name="Lipzen A."/>
            <person name="Chen C."/>
            <person name="Yanf M."/>
            <person name="Daum C."/>
            <person name="Ng V."/>
            <person name="Clum A."/>
            <person name="Steindorff A."/>
            <person name="Ohm R."/>
            <person name="Martin F."/>
            <person name="Silar P."/>
            <person name="Natvig D."/>
            <person name="Lalanne C."/>
            <person name="Gautier V."/>
            <person name="Ament-Velasquez S.L."/>
            <person name="Kruys A."/>
            <person name="Hutchinson M.I."/>
            <person name="Powell A.J."/>
            <person name="Barry K."/>
            <person name="Miller A.N."/>
            <person name="Grigoriev I.V."/>
            <person name="Debuchy R."/>
            <person name="Gladieux P."/>
            <person name="Thoren M.H."/>
            <person name="Johannesson H."/>
        </authorList>
    </citation>
    <scope>NUCLEOTIDE SEQUENCE</scope>
    <source>
        <strain evidence="2">SMH2532-1</strain>
    </source>
</reference>
<dbReference type="Proteomes" id="UP001174936">
    <property type="component" value="Unassembled WGS sequence"/>
</dbReference>
<dbReference type="PANTHER" id="PTHR10622:SF10">
    <property type="entry name" value="HET DOMAIN-CONTAINING PROTEIN"/>
    <property type="match status" value="1"/>
</dbReference>
<feature type="domain" description="Heterokaryon incompatibility" evidence="1">
    <location>
        <begin position="26"/>
        <end position="117"/>
    </location>
</feature>
<protein>
    <submittedName>
        <fullName evidence="2">Heterokaryon incompatibility protein-domain-containing protein</fullName>
    </submittedName>
</protein>
<dbReference type="Pfam" id="PF06985">
    <property type="entry name" value="HET"/>
    <property type="match status" value="1"/>
</dbReference>
<proteinExistence type="predicted"/>
<comment type="caution">
    <text evidence="2">The sequence shown here is derived from an EMBL/GenBank/DDBJ whole genome shotgun (WGS) entry which is preliminary data.</text>
</comment>
<dbReference type="SUPFAM" id="SSF89372">
    <property type="entry name" value="Fucose-specific lectin"/>
    <property type="match status" value="2"/>
</dbReference>
<sequence length="580" mass="65039">MRLLKFGENGEIHLVGPLLSVDDLKYAILSHTWGKEEEEVSFQEMRDGTGDTKQGYLKIKGCMEQAKKDGLDYSWVDTCCIDKSSSAELQEAINSMFKWYSSAERCYAYLSDASRDADDQSFRNSKWFTRGWTLQELLAPKTVEFFDSKWNRIGSKSDAALEAAISEITRVPTPAIRGANLSAYGVQDRIDWLSGRKTSREEDQAYCLFGLLGVFLPVIYGEGKDHAMKRLKREAGQRNTAGAGSAGDKTLAWRFGPESLLHSDGISGSAPCFVECEEDLIVMWRARENPLPPFLDVWLPFEDHKLWWTTLRRADRGEVLRDPPKWVHQNVESQERPAIAAMQDQLVAAWKGVDNSALYFSTLRPSNGADQWAPPLPIPHAASSTGPSLASLDSELRGSKVVYALWKGCDNNKLYLSTYDGNSWRLPTELRFANTDVNSTLVAYEGKIVVSWKQSGSENLYWMFLAADGSPLMEPHEIGREGTSRLGPTLAVVDGTLCAAWKGMGDPADVRVSTWRRGNNGFGFAQTVHNSWTRRAPTLASWGDTLVLAWRGDDREKTMWWMNGELRVPTDTAERLGWDC</sequence>
<name>A0AA40CJF6_9PEZI</name>
<dbReference type="EMBL" id="JAULSV010000006">
    <property type="protein sequence ID" value="KAK0640625.1"/>
    <property type="molecule type" value="Genomic_DNA"/>
</dbReference>
<evidence type="ECO:0000313" key="3">
    <source>
        <dbReference type="Proteomes" id="UP001174936"/>
    </source>
</evidence>
<evidence type="ECO:0000313" key="2">
    <source>
        <dbReference type="EMBL" id="KAK0640625.1"/>
    </source>
</evidence>
<dbReference type="PANTHER" id="PTHR10622">
    <property type="entry name" value="HET DOMAIN-CONTAINING PROTEIN"/>
    <property type="match status" value="1"/>
</dbReference>
<organism evidence="2 3">
    <name type="scientific">Cercophora newfieldiana</name>
    <dbReference type="NCBI Taxonomy" id="92897"/>
    <lineage>
        <taxon>Eukaryota</taxon>
        <taxon>Fungi</taxon>
        <taxon>Dikarya</taxon>
        <taxon>Ascomycota</taxon>
        <taxon>Pezizomycotina</taxon>
        <taxon>Sordariomycetes</taxon>
        <taxon>Sordariomycetidae</taxon>
        <taxon>Sordariales</taxon>
        <taxon>Lasiosphaeriaceae</taxon>
        <taxon>Cercophora</taxon>
    </lineage>
</organism>
<gene>
    <name evidence="2" type="ORF">B0T16DRAFT_418207</name>
</gene>
<dbReference type="AlphaFoldDB" id="A0AA40CJF6"/>
<dbReference type="InterPro" id="IPR010730">
    <property type="entry name" value="HET"/>
</dbReference>
<accession>A0AA40CJF6</accession>
<evidence type="ECO:0000259" key="1">
    <source>
        <dbReference type="Pfam" id="PF06985"/>
    </source>
</evidence>
<keyword evidence="3" id="KW-1185">Reference proteome</keyword>